<gene>
    <name evidence="1" type="ORF">DFH08DRAFT_1014892</name>
</gene>
<evidence type="ECO:0008006" key="3">
    <source>
        <dbReference type="Google" id="ProtNLM"/>
    </source>
</evidence>
<comment type="caution">
    <text evidence="1">The sequence shown here is derived from an EMBL/GenBank/DDBJ whole genome shotgun (WGS) entry which is preliminary data.</text>
</comment>
<evidence type="ECO:0000313" key="2">
    <source>
        <dbReference type="Proteomes" id="UP001218218"/>
    </source>
</evidence>
<accession>A0AAD7ENK9</accession>
<evidence type="ECO:0000313" key="1">
    <source>
        <dbReference type="EMBL" id="KAJ7337623.1"/>
    </source>
</evidence>
<dbReference type="AlphaFoldDB" id="A0AAD7ENK9"/>
<organism evidence="1 2">
    <name type="scientific">Mycena albidolilacea</name>
    <dbReference type="NCBI Taxonomy" id="1033008"/>
    <lineage>
        <taxon>Eukaryota</taxon>
        <taxon>Fungi</taxon>
        <taxon>Dikarya</taxon>
        <taxon>Basidiomycota</taxon>
        <taxon>Agaricomycotina</taxon>
        <taxon>Agaricomycetes</taxon>
        <taxon>Agaricomycetidae</taxon>
        <taxon>Agaricales</taxon>
        <taxon>Marasmiineae</taxon>
        <taxon>Mycenaceae</taxon>
        <taxon>Mycena</taxon>
    </lineage>
</organism>
<dbReference type="SUPFAM" id="SSF52540">
    <property type="entry name" value="P-loop containing nucleoside triphosphate hydrolases"/>
    <property type="match status" value="1"/>
</dbReference>
<reference evidence="1" key="1">
    <citation type="submission" date="2023-03" db="EMBL/GenBank/DDBJ databases">
        <title>Massive genome expansion in bonnet fungi (Mycena s.s.) driven by repeated elements and novel gene families across ecological guilds.</title>
        <authorList>
            <consortium name="Lawrence Berkeley National Laboratory"/>
            <person name="Harder C.B."/>
            <person name="Miyauchi S."/>
            <person name="Viragh M."/>
            <person name="Kuo A."/>
            <person name="Thoen E."/>
            <person name="Andreopoulos B."/>
            <person name="Lu D."/>
            <person name="Skrede I."/>
            <person name="Drula E."/>
            <person name="Henrissat B."/>
            <person name="Morin E."/>
            <person name="Kohler A."/>
            <person name="Barry K."/>
            <person name="LaButti K."/>
            <person name="Morin E."/>
            <person name="Salamov A."/>
            <person name="Lipzen A."/>
            <person name="Mereny Z."/>
            <person name="Hegedus B."/>
            <person name="Baldrian P."/>
            <person name="Stursova M."/>
            <person name="Weitz H."/>
            <person name="Taylor A."/>
            <person name="Grigoriev I.V."/>
            <person name="Nagy L.G."/>
            <person name="Martin F."/>
            <person name="Kauserud H."/>
        </authorList>
    </citation>
    <scope>NUCLEOTIDE SEQUENCE</scope>
    <source>
        <strain evidence="1">CBHHK002</strain>
    </source>
</reference>
<dbReference type="Proteomes" id="UP001218218">
    <property type="component" value="Unassembled WGS sequence"/>
</dbReference>
<dbReference type="EMBL" id="JARIHO010000029">
    <property type="protein sequence ID" value="KAJ7337623.1"/>
    <property type="molecule type" value="Genomic_DNA"/>
</dbReference>
<dbReference type="InterPro" id="IPR027417">
    <property type="entry name" value="P-loop_NTPase"/>
</dbReference>
<sequence>MFPVLNPTQSGVGKSSLINCVFDVDDAKVSDFNPGDADIDKEITSERNKLFVLHDSKGFEPADLTTFNVVHDFIIRRSNDQLELKDRLHAAWLCIKTPFAGGRVLEAGDEKFLQLAQEYKVPVVVVFTKYDILVRKPGYTEDKSKAEFMGYVKSLETAADRLGIKMPPYINVTVPKPGKRAGINISKLVEITREVVKEYLTDAWIMWVVAQRAHIPKKVELCIEKGMHYYQLALGGALPAFGKSLLRECLFLSHKDIIASWGFRDPDAVLTSANFRHLMLSIVQEMPERCRNTSLEALSSSPPDVARIHEFVGLCTVASASVAPPVAILGLTYIFLKWMADIIVNNTPDVQRVFIAYTVDLILVLDRLFDFVMRPKVMGSVSWTELRNAFEAYHDSKSQRSVHDKIRALVEMRGKLSLESDVRPSVEDLVKEFSESM</sequence>
<proteinExistence type="predicted"/>
<protein>
    <recommendedName>
        <fullName evidence="3">G domain-containing protein</fullName>
    </recommendedName>
</protein>
<name>A0AAD7ENK9_9AGAR</name>
<keyword evidence="2" id="KW-1185">Reference proteome</keyword>
<dbReference type="Gene3D" id="3.40.50.300">
    <property type="entry name" value="P-loop containing nucleotide triphosphate hydrolases"/>
    <property type="match status" value="1"/>
</dbReference>